<accession>A0A0M1LJ15</accession>
<dbReference type="AlphaFoldDB" id="A0A0M1LJ15"/>
<evidence type="ECO:0000313" key="1">
    <source>
        <dbReference type="EMBL" id="NFF87636.1"/>
    </source>
</evidence>
<evidence type="ECO:0000313" key="2">
    <source>
        <dbReference type="Proteomes" id="UP000476820"/>
    </source>
</evidence>
<dbReference type="Proteomes" id="UP000476820">
    <property type="component" value="Unassembled WGS sequence"/>
</dbReference>
<dbReference type="RefSeq" id="WP_053342014.1">
    <property type="nucleotide sequence ID" value="NZ_LFPG01000004.1"/>
</dbReference>
<name>A0A0M1LJ15_CLOBO</name>
<sequence length="59" mass="7005">MKIDSLKELLKESKKLMLYSMGMKNATNYTCEEDFNLENYTRILGNARKELLEIEEENK</sequence>
<protein>
    <submittedName>
        <fullName evidence="1">Uncharacterized protein</fullName>
    </submittedName>
</protein>
<proteinExistence type="predicted"/>
<dbReference type="EMBL" id="SWOV01000014">
    <property type="protein sequence ID" value="NFF87636.1"/>
    <property type="molecule type" value="Genomic_DNA"/>
</dbReference>
<reference evidence="1 2" key="1">
    <citation type="submission" date="2019-04" db="EMBL/GenBank/DDBJ databases">
        <title>Genome sequencing of Clostridium botulinum Groups I-IV and Clostridium butyricum.</title>
        <authorList>
            <person name="Brunt J."/>
            <person name="Van Vliet A.H.M."/>
            <person name="Stringer S.C."/>
            <person name="Carter A.T."/>
            <person name="Peck M.W."/>
        </authorList>
    </citation>
    <scope>NUCLEOTIDE SEQUENCE [LARGE SCALE GENOMIC DNA]</scope>
    <source>
        <strain evidence="1 2">1605</strain>
    </source>
</reference>
<comment type="caution">
    <text evidence="1">The sequence shown here is derived from an EMBL/GenBank/DDBJ whole genome shotgun (WGS) entry which is preliminary data.</text>
</comment>
<gene>
    <name evidence="1" type="ORF">FC774_07080</name>
</gene>
<organism evidence="1 2">
    <name type="scientific">Clostridium botulinum</name>
    <dbReference type="NCBI Taxonomy" id="1491"/>
    <lineage>
        <taxon>Bacteria</taxon>
        <taxon>Bacillati</taxon>
        <taxon>Bacillota</taxon>
        <taxon>Clostridia</taxon>
        <taxon>Eubacteriales</taxon>
        <taxon>Clostridiaceae</taxon>
        <taxon>Clostridium</taxon>
    </lineage>
</organism>